<dbReference type="EMBL" id="QRZM01000010">
    <property type="protein sequence ID" value="RGV73366.1"/>
    <property type="molecule type" value="Genomic_DNA"/>
</dbReference>
<evidence type="ECO:0000256" key="2">
    <source>
        <dbReference type="ARBA" id="ARBA00023015"/>
    </source>
</evidence>
<evidence type="ECO:0000256" key="4">
    <source>
        <dbReference type="ARBA" id="ARBA00023163"/>
    </source>
</evidence>
<name>A0A412Z0D0_9FIRM</name>
<dbReference type="SUPFAM" id="SSF53850">
    <property type="entry name" value="Periplasmic binding protein-like II"/>
    <property type="match status" value="1"/>
</dbReference>
<comment type="similarity">
    <text evidence="1">Belongs to the LysR transcriptional regulatory family.</text>
</comment>
<evidence type="ECO:0000256" key="3">
    <source>
        <dbReference type="ARBA" id="ARBA00023125"/>
    </source>
</evidence>
<organism evidence="6 7">
    <name type="scientific">Enterocloster bolteae</name>
    <dbReference type="NCBI Taxonomy" id="208479"/>
    <lineage>
        <taxon>Bacteria</taxon>
        <taxon>Bacillati</taxon>
        <taxon>Bacillota</taxon>
        <taxon>Clostridia</taxon>
        <taxon>Lachnospirales</taxon>
        <taxon>Lachnospiraceae</taxon>
        <taxon>Enterocloster</taxon>
    </lineage>
</organism>
<keyword evidence="4" id="KW-0804">Transcription</keyword>
<dbReference type="Pfam" id="PF03466">
    <property type="entry name" value="LysR_substrate"/>
    <property type="match status" value="1"/>
</dbReference>
<dbReference type="GO" id="GO:0003700">
    <property type="term" value="F:DNA-binding transcription factor activity"/>
    <property type="evidence" value="ECO:0007669"/>
    <property type="project" value="InterPro"/>
</dbReference>
<dbReference type="InterPro" id="IPR000847">
    <property type="entry name" value="LysR_HTH_N"/>
</dbReference>
<dbReference type="SUPFAM" id="SSF46785">
    <property type="entry name" value="Winged helix' DNA-binding domain"/>
    <property type="match status" value="1"/>
</dbReference>
<gene>
    <name evidence="6" type="ORF">DWW02_21210</name>
</gene>
<dbReference type="CDD" id="cd05466">
    <property type="entry name" value="PBP2_LTTR_substrate"/>
    <property type="match status" value="1"/>
</dbReference>
<keyword evidence="3" id="KW-0238">DNA-binding</keyword>
<accession>A0A412Z0D0</accession>
<dbReference type="InterPro" id="IPR005119">
    <property type="entry name" value="LysR_subst-bd"/>
</dbReference>
<protein>
    <submittedName>
        <fullName evidence="6">LysR family transcriptional regulator</fullName>
    </submittedName>
</protein>
<dbReference type="AlphaFoldDB" id="A0A412Z0D0"/>
<dbReference type="RefSeq" id="WP_002572856.1">
    <property type="nucleotide sequence ID" value="NZ_BAABZS010000001.1"/>
</dbReference>
<evidence type="ECO:0000259" key="5">
    <source>
        <dbReference type="PROSITE" id="PS50931"/>
    </source>
</evidence>
<evidence type="ECO:0000313" key="7">
    <source>
        <dbReference type="Proteomes" id="UP000284543"/>
    </source>
</evidence>
<comment type="caution">
    <text evidence="6">The sequence shown here is derived from an EMBL/GenBank/DDBJ whole genome shotgun (WGS) entry which is preliminary data.</text>
</comment>
<dbReference type="Pfam" id="PF00126">
    <property type="entry name" value="HTH_1"/>
    <property type="match status" value="1"/>
</dbReference>
<evidence type="ECO:0000313" key="6">
    <source>
        <dbReference type="EMBL" id="RGV73366.1"/>
    </source>
</evidence>
<evidence type="ECO:0000256" key="1">
    <source>
        <dbReference type="ARBA" id="ARBA00009437"/>
    </source>
</evidence>
<sequence>MNRDDLQLFMTILEENNLIKAAEQLYLSPSTAGSRLRAMEEELGYPLFERRKGVKSALPTSRGLAFSHIASQMLALWNEADQIGGMSDSPFLTIATVDSFLDYNLTPFYRELISLHGFSLDIKCYPADMIYSLVSSKQADVGFALYDISTPHVNVTPLSEDDMVLVVPEGSGLIPAEDCPAQPVHPSVLPPDRELFTGSSANSNIGWGPQFKLWHDRYIRSGSRPLVTATSISILNDFLEAGDYWTIMPSTTAMGLKKQYPVRILPLSPAPPRRTLYMLKHNTPSRISLENMALFTGYLNEYLDRKNSLIL</sequence>
<dbReference type="PANTHER" id="PTHR30126:SF40">
    <property type="entry name" value="HTH-TYPE TRANSCRIPTIONAL REGULATOR GLTR"/>
    <property type="match status" value="1"/>
</dbReference>
<dbReference type="GO" id="GO:0000976">
    <property type="term" value="F:transcription cis-regulatory region binding"/>
    <property type="evidence" value="ECO:0007669"/>
    <property type="project" value="TreeGrafter"/>
</dbReference>
<dbReference type="Gene3D" id="1.10.10.10">
    <property type="entry name" value="Winged helix-like DNA-binding domain superfamily/Winged helix DNA-binding domain"/>
    <property type="match status" value="1"/>
</dbReference>
<proteinExistence type="inferred from homology"/>
<dbReference type="Gene3D" id="3.40.190.10">
    <property type="entry name" value="Periplasmic binding protein-like II"/>
    <property type="match status" value="2"/>
</dbReference>
<dbReference type="InterPro" id="IPR036390">
    <property type="entry name" value="WH_DNA-bd_sf"/>
</dbReference>
<reference evidence="6 7" key="1">
    <citation type="submission" date="2018-08" db="EMBL/GenBank/DDBJ databases">
        <title>A genome reference for cultivated species of the human gut microbiota.</title>
        <authorList>
            <person name="Zou Y."/>
            <person name="Xue W."/>
            <person name="Luo G."/>
        </authorList>
    </citation>
    <scope>NUCLEOTIDE SEQUENCE [LARGE SCALE GENOMIC DNA]</scope>
    <source>
        <strain evidence="6 7">AF14-18</strain>
    </source>
</reference>
<dbReference type="PROSITE" id="PS50931">
    <property type="entry name" value="HTH_LYSR"/>
    <property type="match status" value="1"/>
</dbReference>
<dbReference type="GeneID" id="23114707"/>
<dbReference type="PANTHER" id="PTHR30126">
    <property type="entry name" value="HTH-TYPE TRANSCRIPTIONAL REGULATOR"/>
    <property type="match status" value="1"/>
</dbReference>
<feature type="domain" description="HTH lysR-type" evidence="5">
    <location>
        <begin position="1"/>
        <end position="60"/>
    </location>
</feature>
<keyword evidence="2" id="KW-0805">Transcription regulation</keyword>
<dbReference type="InterPro" id="IPR036388">
    <property type="entry name" value="WH-like_DNA-bd_sf"/>
</dbReference>
<dbReference type="Proteomes" id="UP000284543">
    <property type="component" value="Unassembled WGS sequence"/>
</dbReference>